<dbReference type="Proteomes" id="UP000005561">
    <property type="component" value="Unassembled WGS sequence"/>
</dbReference>
<reference evidence="1" key="1">
    <citation type="submission" date="2009-07" db="EMBL/GenBank/DDBJ databases">
        <authorList>
            <person name="Weinstock G."/>
            <person name="Sodergren E."/>
            <person name="Clifton S."/>
            <person name="Fulton L."/>
            <person name="Fulton B."/>
            <person name="Courtney L."/>
            <person name="Fronick C."/>
            <person name="Harrison M."/>
            <person name="Strong C."/>
            <person name="Farmer C."/>
            <person name="Delahaunty K."/>
            <person name="Markovic C."/>
            <person name="Hall O."/>
            <person name="Minx P."/>
            <person name="Tomlinson C."/>
            <person name="Mitreva M."/>
            <person name="Nelson J."/>
            <person name="Hou S."/>
            <person name="Wollam A."/>
            <person name="Pepin K.H."/>
            <person name="Johnson M."/>
            <person name="Bhonagiri V."/>
            <person name="Nash W.E."/>
            <person name="Warren W."/>
            <person name="Chinwalla A."/>
            <person name="Mardis E.R."/>
            <person name="Wilson R.K."/>
        </authorList>
    </citation>
    <scope>NUCLEOTIDE SEQUENCE [LARGE SCALE GENOMIC DNA]</scope>
    <source>
        <strain evidence="1">DSM 14469</strain>
    </source>
</reference>
<evidence type="ECO:0000313" key="1">
    <source>
        <dbReference type="EMBL" id="EET60358.1"/>
    </source>
</evidence>
<dbReference type="eggNOG" id="COG4385">
    <property type="taxonomic scope" value="Bacteria"/>
</dbReference>
<comment type="caution">
    <text evidence="1">The sequence shown here is derived from an EMBL/GenBank/DDBJ whole genome shotgun (WGS) entry which is preliminary data.</text>
</comment>
<sequence>MEGLKMINYYDGQIADIMPHNLMDAPASQAFSYAIREGTRLLHRYTQICYAYCSIDTAPDKVLDLLAKELRTQYYNDSLDINTKRSLVRNTLIWYMTAGTPAAVEELVTVAFGEGKVVEWFEYDGKPYWFKIRTSAILNQELVTYFWEMIKRVKNTRSHLEALEIERHTGNVVFAGCGTIAVYHPAPIIDGHKMQHKAMQTIFTGMTGTTGYYPAAIFDGHKAQRKISQNTHAGEAEMAKYYPAAILHA</sequence>
<dbReference type="Pfam" id="PF09684">
    <property type="entry name" value="Tail_P2_I"/>
    <property type="match status" value="1"/>
</dbReference>
<protein>
    <recommendedName>
        <fullName evidence="3">Phage tail protein I</fullName>
    </recommendedName>
</protein>
<evidence type="ECO:0008006" key="3">
    <source>
        <dbReference type="Google" id="ProtNLM"/>
    </source>
</evidence>
<name>C6LFZ4_9FIRM</name>
<keyword evidence="2" id="KW-1185">Reference proteome</keyword>
<dbReference type="AlphaFoldDB" id="C6LFZ4"/>
<dbReference type="EMBL" id="ACCL02000011">
    <property type="protein sequence ID" value="EET60358.1"/>
    <property type="molecule type" value="Genomic_DNA"/>
</dbReference>
<dbReference type="InterPro" id="IPR006521">
    <property type="entry name" value="Tail_protein_I"/>
</dbReference>
<accession>C6LFZ4</accession>
<organism evidence="1 2">
    <name type="scientific">Marvinbryantia formatexigens DSM 14469</name>
    <dbReference type="NCBI Taxonomy" id="478749"/>
    <lineage>
        <taxon>Bacteria</taxon>
        <taxon>Bacillati</taxon>
        <taxon>Bacillota</taxon>
        <taxon>Clostridia</taxon>
        <taxon>Lachnospirales</taxon>
        <taxon>Lachnospiraceae</taxon>
        <taxon>Marvinbryantia</taxon>
    </lineage>
</organism>
<dbReference type="STRING" id="168384.SAMN05660368_03626"/>
<evidence type="ECO:0000313" key="2">
    <source>
        <dbReference type="Proteomes" id="UP000005561"/>
    </source>
</evidence>
<proteinExistence type="predicted"/>
<gene>
    <name evidence="1" type="ORF">BRYFOR_07554</name>
</gene>